<dbReference type="InterPro" id="IPR012965">
    <property type="entry name" value="Msb1/Mug8_dom"/>
</dbReference>
<evidence type="ECO:0000313" key="3">
    <source>
        <dbReference type="EMBL" id="KAL1839517.1"/>
    </source>
</evidence>
<protein>
    <recommendedName>
        <fullName evidence="2">Meiotically up-regulated protein Msb1/Mug8 domain-containing protein</fullName>
    </recommendedName>
</protein>
<gene>
    <name evidence="3" type="ORF">VTJ49DRAFT_1419</name>
</gene>
<name>A0ABR3VCL5_HUMIN</name>
<reference evidence="3 4" key="1">
    <citation type="journal article" date="2024" name="Commun. Biol.">
        <title>Comparative genomic analysis of thermophilic fungi reveals convergent evolutionary adaptations and gene losses.</title>
        <authorList>
            <person name="Steindorff A.S."/>
            <person name="Aguilar-Pontes M.V."/>
            <person name="Robinson A.J."/>
            <person name="Andreopoulos B."/>
            <person name="LaButti K."/>
            <person name="Kuo A."/>
            <person name="Mondo S."/>
            <person name="Riley R."/>
            <person name="Otillar R."/>
            <person name="Haridas S."/>
            <person name="Lipzen A."/>
            <person name="Grimwood J."/>
            <person name="Schmutz J."/>
            <person name="Clum A."/>
            <person name="Reid I.D."/>
            <person name="Moisan M.C."/>
            <person name="Butler G."/>
            <person name="Nguyen T.T.M."/>
            <person name="Dewar K."/>
            <person name="Conant G."/>
            <person name="Drula E."/>
            <person name="Henrissat B."/>
            <person name="Hansel C."/>
            <person name="Singer S."/>
            <person name="Hutchinson M.I."/>
            <person name="de Vries R.P."/>
            <person name="Natvig D.O."/>
            <person name="Powell A.J."/>
            <person name="Tsang A."/>
            <person name="Grigoriev I.V."/>
        </authorList>
    </citation>
    <scope>NUCLEOTIDE SEQUENCE [LARGE SCALE GENOMIC DNA]</scope>
    <source>
        <strain evidence="3 4">CBS 620.91</strain>
    </source>
</reference>
<feature type="compositionally biased region" description="Acidic residues" evidence="1">
    <location>
        <begin position="903"/>
        <end position="912"/>
    </location>
</feature>
<feature type="region of interest" description="Disordered" evidence="1">
    <location>
        <begin position="1"/>
        <end position="34"/>
    </location>
</feature>
<dbReference type="PANTHER" id="PTHR28093:SF1">
    <property type="entry name" value="MORPHOGENESIS-RELATED PROTEIN MSB1"/>
    <property type="match status" value="1"/>
</dbReference>
<dbReference type="Pfam" id="PF08101">
    <property type="entry name" value="Msb1-Mug8_dom"/>
    <property type="match status" value="1"/>
</dbReference>
<feature type="compositionally biased region" description="Pro residues" evidence="1">
    <location>
        <begin position="853"/>
        <end position="864"/>
    </location>
</feature>
<feature type="domain" description="Meiotically up-regulated protein Msb1/Mug8" evidence="2">
    <location>
        <begin position="43"/>
        <end position="516"/>
    </location>
</feature>
<feature type="compositionally biased region" description="Polar residues" evidence="1">
    <location>
        <begin position="1014"/>
        <end position="1027"/>
    </location>
</feature>
<feature type="region of interest" description="Disordered" evidence="1">
    <location>
        <begin position="1058"/>
        <end position="1081"/>
    </location>
</feature>
<feature type="compositionally biased region" description="Low complexity" evidence="1">
    <location>
        <begin position="694"/>
        <end position="706"/>
    </location>
</feature>
<evidence type="ECO:0000256" key="1">
    <source>
        <dbReference type="SAM" id="MobiDB-lite"/>
    </source>
</evidence>
<evidence type="ECO:0000259" key="2">
    <source>
        <dbReference type="Pfam" id="PF08101"/>
    </source>
</evidence>
<feature type="compositionally biased region" description="Basic and acidic residues" evidence="1">
    <location>
        <begin position="737"/>
        <end position="747"/>
    </location>
</feature>
<keyword evidence="4" id="KW-1185">Reference proteome</keyword>
<feature type="region of interest" description="Disordered" evidence="1">
    <location>
        <begin position="657"/>
        <end position="1041"/>
    </location>
</feature>
<feature type="compositionally biased region" description="Low complexity" evidence="1">
    <location>
        <begin position="836"/>
        <end position="852"/>
    </location>
</feature>
<sequence>MPSLFSRLKGKDGKKSKKGALDDLIDQQPPKPRWDDAYARKSVEPEEVQELIQLGTEELKARGIELPFLLLPFRPTSDPSGVRTFVRHFFDGKDGAGVALRGEALAQELRMTEPMVIAGVIKWCWSRLQGGVVGWDSYELFKVGEQDSHMARDSFKTFIPLSVDSESKSKIIFDFFDLLSAVAAHSKSNGFGGRKLSRMAAWWAFEHSDTGNGTSAADATSHLFFAYLRSLAPEPVLGGISMLPMSLQKLLQETEYPPQKPILLQTSTHRVAMIVDTVSPTPFALLRRARHFQYRDDDLALKQWSEYEDPVQALTEECRRVLKAISAANQSQAVSSSKYSTGLRDASWSRFEDIGFASALEEDPLDDDSLLAQRRLQQQQQQIQPQGLRSTAASATVDLGRPTTPSWADFLSSGFNIDDHGTASMLLPPDKVLPPIDTGVVRQRSSQSHKPRLESDQHLEPGELASITRFDLDEAFWWVWMSSLGPEETPERKAVFGRCAVVETNIQAGRWLVMEEIVKGAAPDPEEGAYIAEKKGFFSWTRRSKVSRRKSVGKHALDTRGGDLKPSTTIGLSKTSIGPDQQAKIQAAALQLQMQEQQKTQPSYERRGRKDATDYLNEKTSSVFTLQSTILSEASPAVKWAKKYDRDAIREAYLADTNAGRGPGWSTTSLLTNGHTPSVTTEKDARPDLPPKSTPAVVATSTTPAPRSETPVPPTPTLEKQPEPANERATSPVPPPKDSKKSVELARETMVSPARDASPERKQKKLHKEQPKQTSSTGLMKIFSRRNRGSKVPDNAAEQVRAMVEADNKRSETPEPAPAQQKPVEEPKPAPPQEQPAPTAQQTPVASAAPATAPKPAPAGPEPAPVDRSAAASPTSVVEDVPKEEFSRFNQGPLLDQPAFVPYDDDDDEDDAAPPPIARHSPRVAETPAARAPAPAAPAKKAPAPAAEEAPARKPVPATSVAARAAALAAAAQSNNNASSNNNIAARTGIPQDRWAQIRKNAAERAAQRQAAQPSPTANPARHSNGSLLGDETSSEETIESRVARIKARVAALTANAEGIANANGPQPGPPPPLPEEVDEDIESRVARIKGRVAELTAGRQGAGPQSSPA</sequence>
<feature type="compositionally biased region" description="Low complexity" evidence="1">
    <location>
        <begin position="924"/>
        <end position="986"/>
    </location>
</feature>
<proteinExistence type="predicted"/>
<organism evidence="3 4">
    <name type="scientific">Humicola insolens</name>
    <name type="common">Soft-rot fungus</name>
    <dbReference type="NCBI Taxonomy" id="85995"/>
    <lineage>
        <taxon>Eukaryota</taxon>
        <taxon>Fungi</taxon>
        <taxon>Dikarya</taxon>
        <taxon>Ascomycota</taxon>
        <taxon>Pezizomycotina</taxon>
        <taxon>Sordariomycetes</taxon>
        <taxon>Sordariomycetidae</taxon>
        <taxon>Sordariales</taxon>
        <taxon>Chaetomiaceae</taxon>
        <taxon>Mycothermus</taxon>
    </lineage>
</organism>
<comment type="caution">
    <text evidence="3">The sequence shown here is derived from an EMBL/GenBank/DDBJ whole genome shotgun (WGS) entry which is preliminary data.</text>
</comment>
<dbReference type="CDD" id="cd04401">
    <property type="entry name" value="RhoGAP_fMSB1"/>
    <property type="match status" value="1"/>
</dbReference>
<dbReference type="EMBL" id="JAZGSY010000152">
    <property type="protein sequence ID" value="KAL1839517.1"/>
    <property type="molecule type" value="Genomic_DNA"/>
</dbReference>
<dbReference type="InterPro" id="IPR037508">
    <property type="entry name" value="Msb1/Mug8"/>
</dbReference>
<evidence type="ECO:0000313" key="4">
    <source>
        <dbReference type="Proteomes" id="UP001583172"/>
    </source>
</evidence>
<dbReference type="Proteomes" id="UP001583172">
    <property type="component" value="Unassembled WGS sequence"/>
</dbReference>
<feature type="compositionally biased region" description="Basic and acidic residues" evidence="1">
    <location>
        <begin position="804"/>
        <end position="813"/>
    </location>
</feature>
<feature type="compositionally biased region" description="Polar residues" evidence="1">
    <location>
        <begin position="665"/>
        <end position="680"/>
    </location>
</feature>
<dbReference type="PANTHER" id="PTHR28093">
    <property type="entry name" value="MORPHOGENESIS-RELATED PROTEIN MSB1"/>
    <property type="match status" value="1"/>
</dbReference>
<accession>A0ABR3VCL5</accession>